<protein>
    <recommendedName>
        <fullName evidence="6">Acid phosphatase</fullName>
    </recommendedName>
</protein>
<dbReference type="GO" id="GO:0003993">
    <property type="term" value="F:acid phosphatase activity"/>
    <property type="evidence" value="ECO:0007669"/>
    <property type="project" value="UniProtKB-EC"/>
</dbReference>
<gene>
    <name evidence="4" type="ORF">L596_013145</name>
</gene>
<dbReference type="PROSITE" id="PS00616">
    <property type="entry name" value="HIS_ACID_PHOSPHAT_1"/>
    <property type="match status" value="1"/>
</dbReference>
<dbReference type="AlphaFoldDB" id="A0A4U5NZS8"/>
<sequence length="106" mass="12052">MKPLLLMTLGCLFSAMSPVFGTQLLQIQAIWRHGDRTPSGTYPNDPYRENSWNLPFGELTTTGMWQQFQQGMKLKEEYTNKHKLINAKSTCGAPTSVEPSYRPTQI</sequence>
<dbReference type="InterPro" id="IPR050645">
    <property type="entry name" value="Histidine_acid_phosphatase"/>
</dbReference>
<dbReference type="Proteomes" id="UP000298663">
    <property type="component" value="Unassembled WGS sequence"/>
</dbReference>
<dbReference type="InterPro" id="IPR000560">
    <property type="entry name" value="His_Pase_clade-2"/>
</dbReference>
<organism evidence="4 5">
    <name type="scientific">Steinernema carpocapsae</name>
    <name type="common">Entomopathogenic nematode</name>
    <dbReference type="NCBI Taxonomy" id="34508"/>
    <lineage>
        <taxon>Eukaryota</taxon>
        <taxon>Metazoa</taxon>
        <taxon>Ecdysozoa</taxon>
        <taxon>Nematoda</taxon>
        <taxon>Chromadorea</taxon>
        <taxon>Rhabditida</taxon>
        <taxon>Tylenchina</taxon>
        <taxon>Panagrolaimomorpha</taxon>
        <taxon>Strongyloidoidea</taxon>
        <taxon>Steinernematidae</taxon>
        <taxon>Steinernema</taxon>
    </lineage>
</organism>
<comment type="caution">
    <text evidence="4">The sequence shown here is derived from an EMBL/GenBank/DDBJ whole genome shotgun (WGS) entry which is preliminary data.</text>
</comment>
<reference evidence="4 5" key="2">
    <citation type="journal article" date="2019" name="G3 (Bethesda)">
        <title>Hybrid Assembly of the Genome of the Entomopathogenic Nematode Steinernema carpocapsae Identifies the X-Chromosome.</title>
        <authorList>
            <person name="Serra L."/>
            <person name="Macchietto M."/>
            <person name="Macias-Munoz A."/>
            <person name="McGill C.J."/>
            <person name="Rodriguez I.M."/>
            <person name="Rodriguez B."/>
            <person name="Murad R."/>
            <person name="Mortazavi A."/>
        </authorList>
    </citation>
    <scope>NUCLEOTIDE SEQUENCE [LARGE SCALE GENOMIC DNA]</scope>
    <source>
        <strain evidence="4 5">ALL</strain>
    </source>
</reference>
<evidence type="ECO:0008006" key="6">
    <source>
        <dbReference type="Google" id="ProtNLM"/>
    </source>
</evidence>
<dbReference type="Pfam" id="PF00328">
    <property type="entry name" value="His_Phos_2"/>
    <property type="match status" value="1"/>
</dbReference>
<dbReference type="SUPFAM" id="SSF53254">
    <property type="entry name" value="Phosphoglycerate mutase-like"/>
    <property type="match status" value="1"/>
</dbReference>
<accession>A0A4U5NZS8</accession>
<evidence type="ECO:0000313" key="5">
    <source>
        <dbReference type="Proteomes" id="UP000298663"/>
    </source>
</evidence>
<keyword evidence="5" id="KW-1185">Reference proteome</keyword>
<dbReference type="InterPro" id="IPR033379">
    <property type="entry name" value="Acid_Pase_AS"/>
</dbReference>
<dbReference type="STRING" id="34508.A0A4U5NZS8"/>
<evidence type="ECO:0000256" key="1">
    <source>
        <dbReference type="ARBA" id="ARBA00000032"/>
    </source>
</evidence>
<keyword evidence="3" id="KW-0732">Signal</keyword>
<evidence type="ECO:0000256" key="3">
    <source>
        <dbReference type="SAM" id="SignalP"/>
    </source>
</evidence>
<evidence type="ECO:0000256" key="2">
    <source>
        <dbReference type="ARBA" id="ARBA00005375"/>
    </source>
</evidence>
<dbReference type="EMBL" id="AZBU02000003">
    <property type="protein sequence ID" value="TKR88980.1"/>
    <property type="molecule type" value="Genomic_DNA"/>
</dbReference>
<dbReference type="Gene3D" id="3.40.50.1240">
    <property type="entry name" value="Phosphoglycerate mutase-like"/>
    <property type="match status" value="1"/>
</dbReference>
<comment type="catalytic activity">
    <reaction evidence="1">
        <text>a phosphate monoester + H2O = an alcohol + phosphate</text>
        <dbReference type="Rhea" id="RHEA:15017"/>
        <dbReference type="ChEBI" id="CHEBI:15377"/>
        <dbReference type="ChEBI" id="CHEBI:30879"/>
        <dbReference type="ChEBI" id="CHEBI:43474"/>
        <dbReference type="ChEBI" id="CHEBI:67140"/>
        <dbReference type="EC" id="3.1.3.2"/>
    </reaction>
</comment>
<name>A0A4U5NZS8_STECR</name>
<dbReference type="PANTHER" id="PTHR11567:SF210">
    <property type="entry name" value="ACID PHOSPHATASE 5-RELATED"/>
    <property type="match status" value="1"/>
</dbReference>
<feature type="chain" id="PRO_5020513136" description="Acid phosphatase" evidence="3">
    <location>
        <begin position="22"/>
        <end position="106"/>
    </location>
</feature>
<dbReference type="OrthoDB" id="258392at2759"/>
<feature type="signal peptide" evidence="3">
    <location>
        <begin position="1"/>
        <end position="21"/>
    </location>
</feature>
<dbReference type="InterPro" id="IPR029033">
    <property type="entry name" value="His_PPase_superfam"/>
</dbReference>
<evidence type="ECO:0000313" key="4">
    <source>
        <dbReference type="EMBL" id="TKR88980.1"/>
    </source>
</evidence>
<proteinExistence type="inferred from homology"/>
<dbReference type="PANTHER" id="PTHR11567">
    <property type="entry name" value="ACID PHOSPHATASE-RELATED"/>
    <property type="match status" value="1"/>
</dbReference>
<comment type="similarity">
    <text evidence="2">Belongs to the histidine acid phosphatase family.</text>
</comment>
<reference evidence="4 5" key="1">
    <citation type="journal article" date="2015" name="Genome Biol.">
        <title>Comparative genomics of Steinernema reveals deeply conserved gene regulatory networks.</title>
        <authorList>
            <person name="Dillman A.R."/>
            <person name="Macchietto M."/>
            <person name="Porter C.F."/>
            <person name="Rogers A."/>
            <person name="Williams B."/>
            <person name="Antoshechkin I."/>
            <person name="Lee M.M."/>
            <person name="Goodwin Z."/>
            <person name="Lu X."/>
            <person name="Lewis E.E."/>
            <person name="Goodrich-Blair H."/>
            <person name="Stock S.P."/>
            <person name="Adams B.J."/>
            <person name="Sternberg P.W."/>
            <person name="Mortazavi A."/>
        </authorList>
    </citation>
    <scope>NUCLEOTIDE SEQUENCE [LARGE SCALE GENOMIC DNA]</scope>
    <source>
        <strain evidence="4 5">ALL</strain>
    </source>
</reference>